<reference evidence="4 5" key="1">
    <citation type="journal article" date="2020" name="ISME J.">
        <title>Uncovering the hidden diversity of litter-decomposition mechanisms in mushroom-forming fungi.</title>
        <authorList>
            <person name="Floudas D."/>
            <person name="Bentzer J."/>
            <person name="Ahren D."/>
            <person name="Johansson T."/>
            <person name="Persson P."/>
            <person name="Tunlid A."/>
        </authorList>
    </citation>
    <scope>NUCLEOTIDE SEQUENCE [LARGE SCALE GENOMIC DNA]</scope>
    <source>
        <strain evidence="4 5">CBS 101986</strain>
    </source>
</reference>
<evidence type="ECO:0000313" key="4">
    <source>
        <dbReference type="EMBL" id="KAF5326655.1"/>
    </source>
</evidence>
<evidence type="ECO:0000256" key="2">
    <source>
        <dbReference type="ARBA" id="ARBA00035112"/>
    </source>
</evidence>
<evidence type="ECO:0000256" key="3">
    <source>
        <dbReference type="SAM" id="Phobius"/>
    </source>
</evidence>
<accession>A0A8H5BNT9</accession>
<dbReference type="EMBL" id="JAACJJ010000014">
    <property type="protein sequence ID" value="KAF5326655.1"/>
    <property type="molecule type" value="Genomic_DNA"/>
</dbReference>
<name>A0A8H5BNT9_9AGAR</name>
<evidence type="ECO:0000313" key="5">
    <source>
        <dbReference type="Proteomes" id="UP000567179"/>
    </source>
</evidence>
<dbReference type="AlphaFoldDB" id="A0A8H5BNT9"/>
<keyword evidence="3" id="KW-1133">Transmembrane helix</keyword>
<comment type="similarity">
    <text evidence="2">Belongs to the ustYa family.</text>
</comment>
<keyword evidence="3" id="KW-0472">Membrane</keyword>
<keyword evidence="3" id="KW-0812">Transmembrane</keyword>
<organism evidence="4 5">
    <name type="scientific">Psilocybe cf. subviscida</name>
    <dbReference type="NCBI Taxonomy" id="2480587"/>
    <lineage>
        <taxon>Eukaryota</taxon>
        <taxon>Fungi</taxon>
        <taxon>Dikarya</taxon>
        <taxon>Basidiomycota</taxon>
        <taxon>Agaricomycotina</taxon>
        <taxon>Agaricomycetes</taxon>
        <taxon>Agaricomycetidae</taxon>
        <taxon>Agaricales</taxon>
        <taxon>Agaricineae</taxon>
        <taxon>Strophariaceae</taxon>
        <taxon>Psilocybe</taxon>
    </lineage>
</organism>
<dbReference type="Proteomes" id="UP000567179">
    <property type="component" value="Unassembled WGS sequence"/>
</dbReference>
<dbReference type="GO" id="GO:0043386">
    <property type="term" value="P:mycotoxin biosynthetic process"/>
    <property type="evidence" value="ECO:0007669"/>
    <property type="project" value="InterPro"/>
</dbReference>
<protein>
    <submittedName>
        <fullName evidence="4">Uncharacterized protein</fullName>
    </submittedName>
</protein>
<sequence>MHVPQRTLRRHCIQIVVMYIAFLVQALLIAFLEARNRFGNISHHSELLYTPAQDITSYQVKTFNFGIGDDLSPFQRPPSDELDDMWQELYNRDPNGSYIAEFDVFHQLHCLNMIRMALYPQRYPEMELGQSDAHEYINHCVDSIREYLMCAEDTNTIMWQWDDSQRNNTFRATSHILAVTSMPSGTLHENV</sequence>
<dbReference type="PANTHER" id="PTHR33365:SF4">
    <property type="entry name" value="CYCLOCHLOROTINE BIOSYNTHESIS PROTEIN O"/>
    <property type="match status" value="1"/>
</dbReference>
<dbReference type="PANTHER" id="PTHR33365">
    <property type="entry name" value="YALI0B05434P"/>
    <property type="match status" value="1"/>
</dbReference>
<evidence type="ECO:0000256" key="1">
    <source>
        <dbReference type="ARBA" id="ARBA00004685"/>
    </source>
</evidence>
<feature type="transmembrane region" description="Helical" evidence="3">
    <location>
        <begin position="12"/>
        <end position="32"/>
    </location>
</feature>
<gene>
    <name evidence="4" type="ORF">D9619_004746</name>
</gene>
<dbReference type="Pfam" id="PF11807">
    <property type="entry name" value="UstYa"/>
    <property type="match status" value="1"/>
</dbReference>
<keyword evidence="5" id="KW-1185">Reference proteome</keyword>
<comment type="caution">
    <text evidence="4">The sequence shown here is derived from an EMBL/GenBank/DDBJ whole genome shotgun (WGS) entry which is preliminary data.</text>
</comment>
<comment type="pathway">
    <text evidence="1">Mycotoxin biosynthesis.</text>
</comment>
<dbReference type="OrthoDB" id="3687641at2759"/>
<proteinExistence type="inferred from homology"/>
<dbReference type="InterPro" id="IPR021765">
    <property type="entry name" value="UstYa-like"/>
</dbReference>